<organism evidence="2 3">
    <name type="scientific">Pseudomonas matsuisoli</name>
    <dbReference type="NCBI Taxonomy" id="1515666"/>
    <lineage>
        <taxon>Bacteria</taxon>
        <taxon>Pseudomonadati</taxon>
        <taxon>Pseudomonadota</taxon>
        <taxon>Gammaproteobacteria</taxon>
        <taxon>Pseudomonadales</taxon>
        <taxon>Pseudomonadaceae</taxon>
        <taxon>Pseudomonas</taxon>
    </lineage>
</organism>
<dbReference type="AlphaFoldDB" id="A0A917V0D0"/>
<evidence type="ECO:0000256" key="1">
    <source>
        <dbReference type="SAM" id="MobiDB-lite"/>
    </source>
</evidence>
<comment type="caution">
    <text evidence="2">The sequence shown here is derived from an EMBL/GenBank/DDBJ whole genome shotgun (WGS) entry which is preliminary data.</text>
</comment>
<proteinExistence type="predicted"/>
<sequence>MTVKPNATPENTPMANESEDTSPAVERAIPAFTFPFSPDAYAPGKKDDQPWHQKGNKSNHDKRPGPAPRGTRRSMGKR</sequence>
<keyword evidence="3" id="KW-1185">Reference proteome</keyword>
<reference evidence="2" key="1">
    <citation type="journal article" date="2014" name="Int. J. Syst. Evol. Microbiol.">
        <title>Complete genome sequence of Corynebacterium casei LMG S-19264T (=DSM 44701T), isolated from a smear-ripened cheese.</title>
        <authorList>
            <consortium name="US DOE Joint Genome Institute (JGI-PGF)"/>
            <person name="Walter F."/>
            <person name="Albersmeier A."/>
            <person name="Kalinowski J."/>
            <person name="Ruckert C."/>
        </authorList>
    </citation>
    <scope>NUCLEOTIDE SEQUENCE</scope>
    <source>
        <strain evidence="2">JCM 30078</strain>
    </source>
</reference>
<dbReference type="Proteomes" id="UP000635983">
    <property type="component" value="Unassembled WGS sequence"/>
</dbReference>
<dbReference type="RefSeq" id="WP_188985203.1">
    <property type="nucleotide sequence ID" value="NZ_BMPO01000009.1"/>
</dbReference>
<feature type="region of interest" description="Disordered" evidence="1">
    <location>
        <begin position="1"/>
        <end position="78"/>
    </location>
</feature>
<evidence type="ECO:0000313" key="2">
    <source>
        <dbReference type="EMBL" id="GGK06647.1"/>
    </source>
</evidence>
<name>A0A917V0D0_9PSED</name>
<gene>
    <name evidence="2" type="ORF">GCM10009304_36030</name>
</gene>
<protein>
    <submittedName>
        <fullName evidence="2">Uncharacterized protein</fullName>
    </submittedName>
</protein>
<evidence type="ECO:0000313" key="3">
    <source>
        <dbReference type="Proteomes" id="UP000635983"/>
    </source>
</evidence>
<reference evidence="2" key="2">
    <citation type="submission" date="2020-09" db="EMBL/GenBank/DDBJ databases">
        <authorList>
            <person name="Sun Q."/>
            <person name="Ohkuma M."/>
        </authorList>
    </citation>
    <scope>NUCLEOTIDE SEQUENCE</scope>
    <source>
        <strain evidence="2">JCM 30078</strain>
    </source>
</reference>
<dbReference type="EMBL" id="BMPO01000009">
    <property type="protein sequence ID" value="GGK06647.1"/>
    <property type="molecule type" value="Genomic_DNA"/>
</dbReference>
<accession>A0A917V0D0</accession>